<dbReference type="AlphaFoldDB" id="M3A1H0"/>
<dbReference type="Proteomes" id="UP000016932">
    <property type="component" value="Unassembled WGS sequence"/>
</dbReference>
<dbReference type="GeneID" id="19335537"/>
<keyword evidence="3" id="KW-1185">Reference proteome</keyword>
<evidence type="ECO:0000256" key="1">
    <source>
        <dbReference type="SAM" id="MobiDB-lite"/>
    </source>
</evidence>
<dbReference type="EMBL" id="KB446557">
    <property type="protein sequence ID" value="EME85019.1"/>
    <property type="molecule type" value="Genomic_DNA"/>
</dbReference>
<protein>
    <submittedName>
        <fullName evidence="2">Uncharacterized protein</fullName>
    </submittedName>
</protein>
<accession>M3A1H0</accession>
<evidence type="ECO:0000313" key="2">
    <source>
        <dbReference type="EMBL" id="EME85019.1"/>
    </source>
</evidence>
<proteinExistence type="predicted"/>
<evidence type="ECO:0000313" key="3">
    <source>
        <dbReference type="Proteomes" id="UP000016932"/>
    </source>
</evidence>
<name>M3A1H0_PSEFD</name>
<dbReference type="KEGG" id="pfj:MYCFIDRAFT_195907"/>
<dbReference type="RefSeq" id="XP_007925516.1">
    <property type="nucleotide sequence ID" value="XM_007927325.1"/>
</dbReference>
<reference evidence="2 3" key="1">
    <citation type="journal article" date="2012" name="PLoS Pathog.">
        <title>Diverse lifestyles and strategies of plant pathogenesis encoded in the genomes of eighteen Dothideomycetes fungi.</title>
        <authorList>
            <person name="Ohm R.A."/>
            <person name="Feau N."/>
            <person name="Henrissat B."/>
            <person name="Schoch C.L."/>
            <person name="Horwitz B.A."/>
            <person name="Barry K.W."/>
            <person name="Condon B.J."/>
            <person name="Copeland A.C."/>
            <person name="Dhillon B."/>
            <person name="Glaser F."/>
            <person name="Hesse C.N."/>
            <person name="Kosti I."/>
            <person name="LaButti K."/>
            <person name="Lindquist E.A."/>
            <person name="Lucas S."/>
            <person name="Salamov A.A."/>
            <person name="Bradshaw R.E."/>
            <person name="Ciuffetti L."/>
            <person name="Hamelin R.C."/>
            <person name="Kema G.H.J."/>
            <person name="Lawrence C."/>
            <person name="Scott J.A."/>
            <person name="Spatafora J.W."/>
            <person name="Turgeon B.G."/>
            <person name="de Wit P.J.G.M."/>
            <person name="Zhong S."/>
            <person name="Goodwin S.B."/>
            <person name="Grigoriev I.V."/>
        </authorList>
    </citation>
    <scope>NUCLEOTIDE SEQUENCE [LARGE SCALE GENOMIC DNA]</scope>
    <source>
        <strain evidence="2 3">CIRAD86</strain>
    </source>
</reference>
<feature type="region of interest" description="Disordered" evidence="1">
    <location>
        <begin position="1"/>
        <end position="39"/>
    </location>
</feature>
<dbReference type="HOGENOM" id="CLU_2016252_0_0_1"/>
<gene>
    <name evidence="2" type="ORF">MYCFIDRAFT_195907</name>
</gene>
<sequence length="123" mass="13847">MTSISSLLNEPIPKAPQSSPVIATTDKKPAKSLDTNAFSDTSLPDRVVWLQLELAFLKQQMESLERNIALLLSPGDTKERSWQSKHDETGNGHKWTSINSELEDYELDDFMEEFVNDGYDGCL</sequence>
<dbReference type="VEuPathDB" id="FungiDB:MYCFIDRAFT_195907"/>
<organism evidence="2 3">
    <name type="scientific">Pseudocercospora fijiensis (strain CIRAD86)</name>
    <name type="common">Black leaf streak disease fungus</name>
    <name type="synonym">Mycosphaerella fijiensis</name>
    <dbReference type="NCBI Taxonomy" id="383855"/>
    <lineage>
        <taxon>Eukaryota</taxon>
        <taxon>Fungi</taxon>
        <taxon>Dikarya</taxon>
        <taxon>Ascomycota</taxon>
        <taxon>Pezizomycotina</taxon>
        <taxon>Dothideomycetes</taxon>
        <taxon>Dothideomycetidae</taxon>
        <taxon>Mycosphaerellales</taxon>
        <taxon>Mycosphaerellaceae</taxon>
        <taxon>Pseudocercospora</taxon>
    </lineage>
</organism>